<reference evidence="1 2" key="1">
    <citation type="submission" date="2019-08" db="EMBL/GenBank/DDBJ databases">
        <title>Whole genome of Aphis craccivora.</title>
        <authorList>
            <person name="Voronova N.V."/>
            <person name="Shulinski R.S."/>
            <person name="Bandarenka Y.V."/>
            <person name="Zhorov D.G."/>
            <person name="Warner D."/>
        </authorList>
    </citation>
    <scope>NUCLEOTIDE SEQUENCE [LARGE SCALE GENOMIC DNA]</scope>
    <source>
        <strain evidence="1">180601</strain>
        <tissue evidence="1">Whole Body</tissue>
    </source>
</reference>
<protein>
    <submittedName>
        <fullName evidence="1">E3 ubiquitin-protein ligase sina-like</fullName>
    </submittedName>
</protein>
<keyword evidence="2" id="KW-1185">Reference proteome</keyword>
<dbReference type="EMBL" id="VUJU01000049">
    <property type="protein sequence ID" value="KAF0773552.1"/>
    <property type="molecule type" value="Genomic_DNA"/>
</dbReference>
<evidence type="ECO:0000313" key="1">
    <source>
        <dbReference type="EMBL" id="KAF0773552.1"/>
    </source>
</evidence>
<gene>
    <name evidence="1" type="ORF">FWK35_00001144</name>
</gene>
<accession>A0A6G0ZRE9</accession>
<name>A0A6G0ZRE9_APHCR</name>
<comment type="caution">
    <text evidence="1">The sequence shown here is derived from an EMBL/GenBank/DDBJ whole genome shotgun (WGS) entry which is preliminary data.</text>
</comment>
<dbReference type="Proteomes" id="UP000478052">
    <property type="component" value="Unassembled WGS sequence"/>
</dbReference>
<evidence type="ECO:0000313" key="2">
    <source>
        <dbReference type="Proteomes" id="UP000478052"/>
    </source>
</evidence>
<sequence>MTFFSIFSTKFAALDPGLFMVNNHRCEKNNVDKVSPDVRYRITCFDENDRLRTKSRTRVINWSTLLQLGFQNILTGMYTTSRVSTIDHMVINWFRCPMNNRNRTPATH</sequence>
<proteinExistence type="predicted"/>
<organism evidence="1 2">
    <name type="scientific">Aphis craccivora</name>
    <name type="common">Cowpea aphid</name>
    <dbReference type="NCBI Taxonomy" id="307492"/>
    <lineage>
        <taxon>Eukaryota</taxon>
        <taxon>Metazoa</taxon>
        <taxon>Ecdysozoa</taxon>
        <taxon>Arthropoda</taxon>
        <taxon>Hexapoda</taxon>
        <taxon>Insecta</taxon>
        <taxon>Pterygota</taxon>
        <taxon>Neoptera</taxon>
        <taxon>Paraneoptera</taxon>
        <taxon>Hemiptera</taxon>
        <taxon>Sternorrhyncha</taxon>
        <taxon>Aphidomorpha</taxon>
        <taxon>Aphidoidea</taxon>
        <taxon>Aphididae</taxon>
        <taxon>Aphidini</taxon>
        <taxon>Aphis</taxon>
        <taxon>Aphis</taxon>
    </lineage>
</organism>
<dbReference type="AlphaFoldDB" id="A0A6G0ZRE9"/>